<reference evidence="1" key="1">
    <citation type="submission" date="2014-11" db="EMBL/GenBank/DDBJ databases">
        <authorList>
            <person name="Amaro Gonzalez C."/>
        </authorList>
    </citation>
    <scope>NUCLEOTIDE SEQUENCE</scope>
</reference>
<dbReference type="AlphaFoldDB" id="A0A0E9VP94"/>
<evidence type="ECO:0000313" key="1">
    <source>
        <dbReference type="EMBL" id="JAH79836.1"/>
    </source>
</evidence>
<dbReference type="EMBL" id="GBXM01028741">
    <property type="protein sequence ID" value="JAH79836.1"/>
    <property type="molecule type" value="Transcribed_RNA"/>
</dbReference>
<sequence>MPQYIQQYVMHAYTAQNKHNCKQVKCTVSKTSALHGLLCSLE</sequence>
<organism evidence="1">
    <name type="scientific">Anguilla anguilla</name>
    <name type="common">European freshwater eel</name>
    <name type="synonym">Muraena anguilla</name>
    <dbReference type="NCBI Taxonomy" id="7936"/>
    <lineage>
        <taxon>Eukaryota</taxon>
        <taxon>Metazoa</taxon>
        <taxon>Chordata</taxon>
        <taxon>Craniata</taxon>
        <taxon>Vertebrata</taxon>
        <taxon>Euteleostomi</taxon>
        <taxon>Actinopterygii</taxon>
        <taxon>Neopterygii</taxon>
        <taxon>Teleostei</taxon>
        <taxon>Anguilliformes</taxon>
        <taxon>Anguillidae</taxon>
        <taxon>Anguilla</taxon>
    </lineage>
</organism>
<proteinExistence type="predicted"/>
<name>A0A0E9VP94_ANGAN</name>
<protein>
    <submittedName>
        <fullName evidence="1">Uncharacterized protein</fullName>
    </submittedName>
</protein>
<reference evidence="1" key="2">
    <citation type="journal article" date="2015" name="Fish Shellfish Immunol.">
        <title>Early steps in the European eel (Anguilla anguilla)-Vibrio vulnificus interaction in the gills: Role of the RtxA13 toxin.</title>
        <authorList>
            <person name="Callol A."/>
            <person name="Pajuelo D."/>
            <person name="Ebbesson L."/>
            <person name="Teles M."/>
            <person name="MacKenzie S."/>
            <person name="Amaro C."/>
        </authorList>
    </citation>
    <scope>NUCLEOTIDE SEQUENCE</scope>
</reference>
<accession>A0A0E9VP94</accession>